<organism evidence="8 9">
    <name type="scientific">Aerococcus suis</name>
    <dbReference type="NCBI Taxonomy" id="371602"/>
    <lineage>
        <taxon>Bacteria</taxon>
        <taxon>Bacillati</taxon>
        <taxon>Bacillota</taxon>
        <taxon>Bacilli</taxon>
        <taxon>Lactobacillales</taxon>
        <taxon>Aerococcaceae</taxon>
        <taxon>Aerococcus</taxon>
    </lineage>
</organism>
<dbReference type="PANTHER" id="PTHR30177:SF4">
    <property type="entry name" value="OSMOPROTECTANT IMPORT PERMEASE PROTEIN OSMW"/>
    <property type="match status" value="1"/>
</dbReference>
<feature type="transmembrane region" description="Helical" evidence="6">
    <location>
        <begin position="32"/>
        <end position="55"/>
    </location>
</feature>
<dbReference type="RefSeq" id="WP_084098945.1">
    <property type="nucleotide sequence ID" value="NZ_FWXK01000004.1"/>
</dbReference>
<dbReference type="InterPro" id="IPR000515">
    <property type="entry name" value="MetI-like"/>
</dbReference>
<dbReference type="SUPFAM" id="SSF161098">
    <property type="entry name" value="MetI-like"/>
    <property type="match status" value="1"/>
</dbReference>
<dbReference type="Proteomes" id="UP000243884">
    <property type="component" value="Unassembled WGS sequence"/>
</dbReference>
<dbReference type="GO" id="GO:0005886">
    <property type="term" value="C:plasma membrane"/>
    <property type="evidence" value="ECO:0007669"/>
    <property type="project" value="UniProtKB-SubCell"/>
</dbReference>
<keyword evidence="2 6" id="KW-0813">Transport</keyword>
<evidence type="ECO:0000313" key="9">
    <source>
        <dbReference type="Proteomes" id="UP000243884"/>
    </source>
</evidence>
<evidence type="ECO:0000256" key="2">
    <source>
        <dbReference type="ARBA" id="ARBA00022448"/>
    </source>
</evidence>
<dbReference type="EMBL" id="FWXK01000004">
    <property type="protein sequence ID" value="SMC38718.1"/>
    <property type="molecule type" value="Genomic_DNA"/>
</dbReference>
<evidence type="ECO:0000259" key="7">
    <source>
        <dbReference type="PROSITE" id="PS50928"/>
    </source>
</evidence>
<dbReference type="Gene3D" id="1.10.3720.10">
    <property type="entry name" value="MetI-like"/>
    <property type="match status" value="1"/>
</dbReference>
<keyword evidence="4 6" id="KW-1133">Transmembrane helix</keyword>
<dbReference type="AlphaFoldDB" id="A0A1W1YSM6"/>
<dbReference type="InterPro" id="IPR035906">
    <property type="entry name" value="MetI-like_sf"/>
</dbReference>
<dbReference type="OrthoDB" id="9801163at2"/>
<dbReference type="Pfam" id="PF00528">
    <property type="entry name" value="BPD_transp_1"/>
    <property type="match status" value="1"/>
</dbReference>
<accession>A0A1W1YSM6</accession>
<evidence type="ECO:0000256" key="5">
    <source>
        <dbReference type="ARBA" id="ARBA00023136"/>
    </source>
</evidence>
<dbReference type="FunFam" id="1.10.3720.10:FF:000001">
    <property type="entry name" value="Glycine betaine ABC transporter, permease"/>
    <property type="match status" value="1"/>
</dbReference>
<evidence type="ECO:0000313" key="8">
    <source>
        <dbReference type="EMBL" id="SMC38718.1"/>
    </source>
</evidence>
<feature type="transmembrane region" description="Helical" evidence="6">
    <location>
        <begin position="154"/>
        <end position="177"/>
    </location>
</feature>
<protein>
    <submittedName>
        <fullName evidence="8">Osmoprotectant transport system permease protein</fullName>
    </submittedName>
</protein>
<keyword evidence="3 6" id="KW-0812">Transmembrane</keyword>
<feature type="domain" description="ABC transmembrane type-1" evidence="7">
    <location>
        <begin position="28"/>
        <end position="208"/>
    </location>
</feature>
<dbReference type="GO" id="GO:0031460">
    <property type="term" value="P:glycine betaine transport"/>
    <property type="evidence" value="ECO:0007669"/>
    <property type="project" value="TreeGrafter"/>
</dbReference>
<evidence type="ECO:0000256" key="3">
    <source>
        <dbReference type="ARBA" id="ARBA00022692"/>
    </source>
</evidence>
<reference evidence="9" key="1">
    <citation type="submission" date="2017-04" db="EMBL/GenBank/DDBJ databases">
        <authorList>
            <person name="Varghese N."/>
            <person name="Submissions S."/>
        </authorList>
    </citation>
    <scope>NUCLEOTIDE SEQUENCE [LARGE SCALE GENOMIC DNA]</scope>
    <source>
        <strain evidence="9">DSM 21500</strain>
    </source>
</reference>
<keyword evidence="9" id="KW-1185">Reference proteome</keyword>
<dbReference type="CDD" id="cd06261">
    <property type="entry name" value="TM_PBP2"/>
    <property type="match status" value="1"/>
</dbReference>
<sequence>MENISELGLWEQLFQYFQNNGFYVLSQFLRHFLMSFYGVVFAMIIAIPLGFYIAHNPKGSQWIIAIANTIQTVPQLALLSILMLVLGLGTNLVVLTVFLYSLLPIIRNTYTGVSSLDLGLIDVGKGMGMTRWQLIFKVEFPLALPVIMGGIRNAFITGIGISTIGTFVGAGGLGDILTRGVNASDGTSIILAGVIPIALMAMATDWLLSFIETKMDPSRDKA</sequence>
<dbReference type="GO" id="GO:0055085">
    <property type="term" value="P:transmembrane transport"/>
    <property type="evidence" value="ECO:0007669"/>
    <property type="project" value="InterPro"/>
</dbReference>
<comment type="similarity">
    <text evidence="6">Belongs to the binding-protein-dependent transport system permease family.</text>
</comment>
<evidence type="ECO:0000256" key="4">
    <source>
        <dbReference type="ARBA" id="ARBA00022989"/>
    </source>
</evidence>
<dbReference type="PROSITE" id="PS50928">
    <property type="entry name" value="ABC_TM1"/>
    <property type="match status" value="1"/>
</dbReference>
<dbReference type="InterPro" id="IPR051204">
    <property type="entry name" value="ABC_transp_perm/SBD"/>
</dbReference>
<dbReference type="PANTHER" id="PTHR30177">
    <property type="entry name" value="GLYCINE BETAINE/L-PROLINE TRANSPORT SYSTEM PERMEASE PROTEIN PROW"/>
    <property type="match status" value="1"/>
</dbReference>
<dbReference type="STRING" id="371602.SAMN04487984_0863"/>
<proteinExistence type="inferred from homology"/>
<name>A0A1W1YSM6_9LACT</name>
<comment type="subcellular location">
    <subcellularLocation>
        <location evidence="6">Cell membrane</location>
        <topology evidence="6">Multi-pass membrane protein</topology>
    </subcellularLocation>
    <subcellularLocation>
        <location evidence="1">Membrane</location>
        <topology evidence="1">Multi-pass membrane protein</topology>
    </subcellularLocation>
</comment>
<evidence type="ECO:0000256" key="6">
    <source>
        <dbReference type="RuleBase" id="RU363032"/>
    </source>
</evidence>
<evidence type="ECO:0000256" key="1">
    <source>
        <dbReference type="ARBA" id="ARBA00004141"/>
    </source>
</evidence>
<keyword evidence="5 6" id="KW-0472">Membrane</keyword>
<feature type="transmembrane region" description="Helical" evidence="6">
    <location>
        <begin position="189"/>
        <end position="211"/>
    </location>
</feature>
<feature type="transmembrane region" description="Helical" evidence="6">
    <location>
        <begin position="76"/>
        <end position="103"/>
    </location>
</feature>
<gene>
    <name evidence="8" type="ORF">SAMN04487984_0863</name>
</gene>